<sequence>MSTEVGGLRERKKARTRADLQRHALRLFRDRGYAETTVDDIAAAAEVSRSTFFRYFAGKEQTVLYDDVDPLMAEAFGEVPEGTPLLSALRTAMRTAFERLPDEKRELEEVRMDLSRRQPEIRAALREAFSVGAIAEQLAAGVGRSADDPEVVVFAGVVVGGRLAAQEMVARSPGSSYIEALDAVFARLEHGIPLADLPIVGTPRSPLADR</sequence>
<evidence type="ECO:0000313" key="6">
    <source>
        <dbReference type="EMBL" id="TCK22985.1"/>
    </source>
</evidence>
<keyword evidence="3" id="KW-0804">Transcription</keyword>
<dbReference type="PANTHER" id="PTHR30055:SF238">
    <property type="entry name" value="MYCOFACTOCIN BIOSYNTHESIS TRANSCRIPTIONAL REGULATOR MFTR-RELATED"/>
    <property type="match status" value="1"/>
</dbReference>
<evidence type="ECO:0000256" key="1">
    <source>
        <dbReference type="ARBA" id="ARBA00023015"/>
    </source>
</evidence>
<dbReference type="Pfam" id="PF00440">
    <property type="entry name" value="TetR_N"/>
    <property type="match status" value="1"/>
</dbReference>
<dbReference type="PROSITE" id="PS50977">
    <property type="entry name" value="HTH_TETR_2"/>
    <property type="match status" value="1"/>
</dbReference>
<feature type="DNA-binding region" description="H-T-H motif" evidence="4">
    <location>
        <begin position="37"/>
        <end position="56"/>
    </location>
</feature>
<name>A0A4R1HQI3_PSEEN</name>
<keyword evidence="7" id="KW-1185">Reference proteome</keyword>
<dbReference type="RefSeq" id="WP_243653911.1">
    <property type="nucleotide sequence ID" value="NZ_SMFZ01000002.1"/>
</dbReference>
<proteinExistence type="predicted"/>
<evidence type="ECO:0000313" key="7">
    <source>
        <dbReference type="Proteomes" id="UP000295560"/>
    </source>
</evidence>
<dbReference type="InterPro" id="IPR001647">
    <property type="entry name" value="HTH_TetR"/>
</dbReference>
<organism evidence="6 7">
    <name type="scientific">Pseudonocardia endophytica</name>
    <dbReference type="NCBI Taxonomy" id="401976"/>
    <lineage>
        <taxon>Bacteria</taxon>
        <taxon>Bacillati</taxon>
        <taxon>Actinomycetota</taxon>
        <taxon>Actinomycetes</taxon>
        <taxon>Pseudonocardiales</taxon>
        <taxon>Pseudonocardiaceae</taxon>
        <taxon>Pseudonocardia</taxon>
    </lineage>
</organism>
<dbReference type="Pfam" id="PF17754">
    <property type="entry name" value="TetR_C_14"/>
    <property type="match status" value="1"/>
</dbReference>
<dbReference type="EMBL" id="SMFZ01000002">
    <property type="protein sequence ID" value="TCK22985.1"/>
    <property type="molecule type" value="Genomic_DNA"/>
</dbReference>
<comment type="caution">
    <text evidence="6">The sequence shown here is derived from an EMBL/GenBank/DDBJ whole genome shotgun (WGS) entry which is preliminary data.</text>
</comment>
<dbReference type="GO" id="GO:0000976">
    <property type="term" value="F:transcription cis-regulatory region binding"/>
    <property type="evidence" value="ECO:0007669"/>
    <property type="project" value="TreeGrafter"/>
</dbReference>
<keyword evidence="2 4" id="KW-0238">DNA-binding</keyword>
<feature type="domain" description="HTH tetR-type" evidence="5">
    <location>
        <begin position="14"/>
        <end position="74"/>
    </location>
</feature>
<dbReference type="PRINTS" id="PR00455">
    <property type="entry name" value="HTHTETR"/>
</dbReference>
<evidence type="ECO:0000256" key="3">
    <source>
        <dbReference type="ARBA" id="ARBA00023163"/>
    </source>
</evidence>
<dbReference type="InterPro" id="IPR009057">
    <property type="entry name" value="Homeodomain-like_sf"/>
</dbReference>
<keyword evidence="1" id="KW-0805">Transcription regulation</keyword>
<evidence type="ECO:0000259" key="5">
    <source>
        <dbReference type="PROSITE" id="PS50977"/>
    </source>
</evidence>
<dbReference type="SUPFAM" id="SSF46689">
    <property type="entry name" value="Homeodomain-like"/>
    <property type="match status" value="1"/>
</dbReference>
<evidence type="ECO:0000256" key="4">
    <source>
        <dbReference type="PROSITE-ProRule" id="PRU00335"/>
    </source>
</evidence>
<gene>
    <name evidence="6" type="ORF">EV378_6996</name>
</gene>
<reference evidence="6 7" key="1">
    <citation type="submission" date="2019-03" db="EMBL/GenBank/DDBJ databases">
        <title>Sequencing the genomes of 1000 actinobacteria strains.</title>
        <authorList>
            <person name="Klenk H.-P."/>
        </authorList>
    </citation>
    <scope>NUCLEOTIDE SEQUENCE [LARGE SCALE GENOMIC DNA]</scope>
    <source>
        <strain evidence="6 7">DSM 44969</strain>
    </source>
</reference>
<dbReference type="Proteomes" id="UP000295560">
    <property type="component" value="Unassembled WGS sequence"/>
</dbReference>
<evidence type="ECO:0000256" key="2">
    <source>
        <dbReference type="ARBA" id="ARBA00023125"/>
    </source>
</evidence>
<dbReference type="InterPro" id="IPR041347">
    <property type="entry name" value="MftR_C"/>
</dbReference>
<dbReference type="InterPro" id="IPR050109">
    <property type="entry name" value="HTH-type_TetR-like_transc_reg"/>
</dbReference>
<dbReference type="PANTHER" id="PTHR30055">
    <property type="entry name" value="HTH-TYPE TRANSCRIPTIONAL REGULATOR RUTR"/>
    <property type="match status" value="1"/>
</dbReference>
<dbReference type="Gene3D" id="1.10.10.60">
    <property type="entry name" value="Homeodomain-like"/>
    <property type="match status" value="1"/>
</dbReference>
<protein>
    <submittedName>
        <fullName evidence="6">TetR family transcriptional regulator</fullName>
    </submittedName>
</protein>
<accession>A0A4R1HQI3</accession>
<dbReference type="Gene3D" id="1.10.357.10">
    <property type="entry name" value="Tetracycline Repressor, domain 2"/>
    <property type="match status" value="1"/>
</dbReference>
<dbReference type="GO" id="GO:0003700">
    <property type="term" value="F:DNA-binding transcription factor activity"/>
    <property type="evidence" value="ECO:0007669"/>
    <property type="project" value="TreeGrafter"/>
</dbReference>
<dbReference type="AlphaFoldDB" id="A0A4R1HQI3"/>